<keyword evidence="3" id="KW-1185">Reference proteome</keyword>
<reference evidence="2 3" key="1">
    <citation type="submission" date="2024-09" db="EMBL/GenBank/DDBJ databases">
        <title>Chromosome-scale assembly of Riccia sorocarpa.</title>
        <authorList>
            <person name="Paukszto L."/>
        </authorList>
    </citation>
    <scope>NUCLEOTIDE SEQUENCE [LARGE SCALE GENOMIC DNA]</scope>
    <source>
        <strain evidence="2">LP-2024</strain>
        <tissue evidence="2">Aerial parts of the thallus</tissue>
    </source>
</reference>
<feature type="region of interest" description="Disordered" evidence="1">
    <location>
        <begin position="1"/>
        <end position="23"/>
    </location>
</feature>
<feature type="compositionally biased region" description="Basic and acidic residues" evidence="1">
    <location>
        <begin position="1"/>
        <end position="12"/>
    </location>
</feature>
<comment type="caution">
    <text evidence="2">The sequence shown here is derived from an EMBL/GenBank/DDBJ whole genome shotgun (WGS) entry which is preliminary data.</text>
</comment>
<accession>A0ABD3I9T8</accession>
<evidence type="ECO:0000256" key="1">
    <source>
        <dbReference type="SAM" id="MobiDB-lite"/>
    </source>
</evidence>
<dbReference type="EMBL" id="JBJQOH010000001">
    <property type="protein sequence ID" value="KAL3700081.1"/>
    <property type="molecule type" value="Genomic_DNA"/>
</dbReference>
<evidence type="ECO:0008006" key="4">
    <source>
        <dbReference type="Google" id="ProtNLM"/>
    </source>
</evidence>
<evidence type="ECO:0000313" key="2">
    <source>
        <dbReference type="EMBL" id="KAL3700081.1"/>
    </source>
</evidence>
<organism evidence="2 3">
    <name type="scientific">Riccia sorocarpa</name>
    <dbReference type="NCBI Taxonomy" id="122646"/>
    <lineage>
        <taxon>Eukaryota</taxon>
        <taxon>Viridiplantae</taxon>
        <taxon>Streptophyta</taxon>
        <taxon>Embryophyta</taxon>
        <taxon>Marchantiophyta</taxon>
        <taxon>Marchantiopsida</taxon>
        <taxon>Marchantiidae</taxon>
        <taxon>Marchantiales</taxon>
        <taxon>Ricciaceae</taxon>
        <taxon>Riccia</taxon>
    </lineage>
</organism>
<sequence length="175" mass="20154">MTSNESQRKAHENPTNNMPKEVDRLATFRSIEALPQPEGRTDRAKRTNPWRDTMCKWVQEHFVTKLGVSVTRLKVLDKSHYMVVFAKEEDRAKVFASTPFQLNQKHVQVSPWSTDYDTNNFKVRLKPVWVSILGLNPLFESLGKDILQSLGKVIHMTGEDNLGRTKFADVRALML</sequence>
<dbReference type="Proteomes" id="UP001633002">
    <property type="component" value="Unassembled WGS sequence"/>
</dbReference>
<protein>
    <recommendedName>
        <fullName evidence="4">DUF4283 domain-containing protein</fullName>
    </recommendedName>
</protein>
<gene>
    <name evidence="2" type="ORF">R1sor_018103</name>
</gene>
<evidence type="ECO:0000313" key="3">
    <source>
        <dbReference type="Proteomes" id="UP001633002"/>
    </source>
</evidence>
<proteinExistence type="predicted"/>
<dbReference type="AlphaFoldDB" id="A0ABD3I9T8"/>
<name>A0ABD3I9T8_9MARC</name>